<organism evidence="1 2">
    <name type="scientific">Fermentimonas caenicola</name>
    <dbReference type="NCBI Taxonomy" id="1562970"/>
    <lineage>
        <taxon>Bacteria</taxon>
        <taxon>Pseudomonadati</taxon>
        <taxon>Bacteroidota</taxon>
        <taxon>Bacteroidia</taxon>
        <taxon>Bacteroidales</taxon>
        <taxon>Dysgonomonadaceae</taxon>
        <taxon>Fermentimonas</taxon>
    </lineage>
</organism>
<evidence type="ECO:0000313" key="1">
    <source>
        <dbReference type="EMBL" id="CEA15321.1"/>
    </source>
</evidence>
<name>A0A098BYR9_9BACT</name>
<dbReference type="STRING" id="1562970.ING2E5B_0554"/>
<dbReference type="HOGENOM" id="CLU_2808772_0_0_10"/>
<dbReference type="Proteomes" id="UP000032417">
    <property type="component" value="Chromosome 1"/>
</dbReference>
<reference evidence="1 2" key="1">
    <citation type="submission" date="2014-08" db="EMBL/GenBank/DDBJ databases">
        <authorList>
            <person name="Wibberg D."/>
        </authorList>
    </citation>
    <scope>NUCLEOTIDE SEQUENCE [LARGE SCALE GENOMIC DNA]</scope>
    <source>
        <strain evidence="2">ING2-E5B</strain>
    </source>
</reference>
<proteinExistence type="predicted"/>
<dbReference type="EMBL" id="LN515532">
    <property type="protein sequence ID" value="CEA15321.1"/>
    <property type="molecule type" value="Genomic_DNA"/>
</dbReference>
<protein>
    <submittedName>
        <fullName evidence="1">Uncharacterized protein</fullName>
    </submittedName>
</protein>
<gene>
    <name evidence="1" type="ORF">ING2E5B_0554</name>
</gene>
<dbReference type="KEGG" id="pbt:ING2E5B_0554"/>
<evidence type="ECO:0000313" key="2">
    <source>
        <dbReference type="Proteomes" id="UP000032417"/>
    </source>
</evidence>
<dbReference type="AlphaFoldDB" id="A0A098BYR9"/>
<sequence>MIDLLDFIRKLNWAFFIKEKLVVSFSLLQSIFIEKFIHKCMSIFSMIQYKCKNDNLNVLINSEIKGC</sequence>
<keyword evidence="2" id="KW-1185">Reference proteome</keyword>
<accession>A0A098BYR9</accession>